<dbReference type="PANTHER" id="PTHR33164">
    <property type="entry name" value="TRANSCRIPTIONAL REGULATOR, MARR FAMILY"/>
    <property type="match status" value="1"/>
</dbReference>
<dbReference type="InterPro" id="IPR000835">
    <property type="entry name" value="HTH_MarR-typ"/>
</dbReference>
<evidence type="ECO:0000259" key="1">
    <source>
        <dbReference type="PROSITE" id="PS50995"/>
    </source>
</evidence>
<dbReference type="EMBL" id="AEWJ01000043">
    <property type="protein sequence ID" value="EGD58329.1"/>
    <property type="molecule type" value="Genomic_DNA"/>
</dbReference>
<dbReference type="FunCoup" id="F1ZAN4">
    <property type="interactions" value="36"/>
</dbReference>
<dbReference type="PANTHER" id="PTHR33164:SF104">
    <property type="entry name" value="TRANSCRIPTIONAL REGULATORY PROTEIN"/>
    <property type="match status" value="1"/>
</dbReference>
<evidence type="ECO:0000313" key="3">
    <source>
        <dbReference type="Proteomes" id="UP000004728"/>
    </source>
</evidence>
<dbReference type="GO" id="GO:0006950">
    <property type="term" value="P:response to stress"/>
    <property type="evidence" value="ECO:0007669"/>
    <property type="project" value="TreeGrafter"/>
</dbReference>
<dbReference type="GO" id="GO:0003700">
    <property type="term" value="F:DNA-binding transcription factor activity"/>
    <property type="evidence" value="ECO:0007669"/>
    <property type="project" value="InterPro"/>
</dbReference>
<dbReference type="InterPro" id="IPR036390">
    <property type="entry name" value="WH_DNA-bd_sf"/>
</dbReference>
<dbReference type="InterPro" id="IPR036388">
    <property type="entry name" value="WH-like_DNA-bd_sf"/>
</dbReference>
<dbReference type="eggNOG" id="COG1846">
    <property type="taxonomic scope" value="Bacteria"/>
</dbReference>
<dbReference type="Gene3D" id="1.10.10.10">
    <property type="entry name" value="Winged helix-like DNA-binding domain superfamily/Winged helix DNA-binding domain"/>
    <property type="match status" value="1"/>
</dbReference>
<dbReference type="Pfam" id="PF12802">
    <property type="entry name" value="MarR_2"/>
    <property type="match status" value="1"/>
</dbReference>
<dbReference type="HOGENOM" id="CLU_083287_2_5_5"/>
<accession>F1ZAN4</accession>
<sequence>MHRHRPELLPAPSRRIIMGMTKPAAITLLAWDRLLDAGARAMRAARRELKRAGLPPLEWYDILAAIDRRGPGRPRDLQAYLGIEQYNLSRLLSRMERAGLVTIMPCPGDARGQIVDLTPAGREQRAAMWPAYSTAIHHTMESRLDSDERIQLAGMLEKVA</sequence>
<dbReference type="PROSITE" id="PS50995">
    <property type="entry name" value="HTH_MARR_2"/>
    <property type="match status" value="1"/>
</dbReference>
<gene>
    <name evidence="2" type="ORF">Y88_0383</name>
</gene>
<dbReference type="Proteomes" id="UP000004728">
    <property type="component" value="Unassembled WGS sequence"/>
</dbReference>
<dbReference type="AlphaFoldDB" id="F1ZAN4"/>
<dbReference type="OrthoDB" id="72352at2"/>
<dbReference type="SUPFAM" id="SSF46785">
    <property type="entry name" value="Winged helix' DNA-binding domain"/>
    <property type="match status" value="1"/>
</dbReference>
<feature type="domain" description="HTH marR-type" evidence="1">
    <location>
        <begin position="21"/>
        <end position="160"/>
    </location>
</feature>
<comment type="caution">
    <text evidence="2">The sequence shown here is derived from an EMBL/GenBank/DDBJ whole genome shotgun (WGS) entry which is preliminary data.</text>
</comment>
<organism evidence="2 3">
    <name type="scientific">Novosphingobium nitrogenifigens DSM 19370</name>
    <dbReference type="NCBI Taxonomy" id="983920"/>
    <lineage>
        <taxon>Bacteria</taxon>
        <taxon>Pseudomonadati</taxon>
        <taxon>Pseudomonadota</taxon>
        <taxon>Alphaproteobacteria</taxon>
        <taxon>Sphingomonadales</taxon>
        <taxon>Sphingomonadaceae</taxon>
        <taxon>Novosphingobium</taxon>
    </lineage>
</organism>
<evidence type="ECO:0000313" key="2">
    <source>
        <dbReference type="EMBL" id="EGD58329.1"/>
    </source>
</evidence>
<dbReference type="PRINTS" id="PR00598">
    <property type="entry name" value="HTHMARR"/>
</dbReference>
<keyword evidence="3" id="KW-1185">Reference proteome</keyword>
<dbReference type="SMART" id="SM00347">
    <property type="entry name" value="HTH_MARR"/>
    <property type="match status" value="1"/>
</dbReference>
<protein>
    <submittedName>
        <fullName evidence="2">Transcriptional regulator, MarR family</fullName>
    </submittedName>
</protein>
<name>F1ZAN4_9SPHN</name>
<dbReference type="InterPro" id="IPR039422">
    <property type="entry name" value="MarR/SlyA-like"/>
</dbReference>
<dbReference type="InParanoid" id="F1ZAN4"/>
<proteinExistence type="predicted"/>
<reference evidence="2 3" key="1">
    <citation type="journal article" date="2012" name="J. Bacteriol.">
        <title>Draft Genome Sequence of Novosphingobium nitrogenifigens Y88T.</title>
        <authorList>
            <person name="Strabala T.J."/>
            <person name="Macdonald L."/>
            <person name="Liu V."/>
            <person name="Smit A.M."/>
        </authorList>
    </citation>
    <scope>NUCLEOTIDE SEQUENCE [LARGE SCALE GENOMIC DNA]</scope>
    <source>
        <strain evidence="2 3">DSM 19370</strain>
    </source>
</reference>